<feature type="binding site" evidence="15">
    <location>
        <position position="28"/>
    </location>
    <ligand>
        <name>Zn(2+)</name>
        <dbReference type="ChEBI" id="CHEBI:29105"/>
        <label>2</label>
    </ligand>
</feature>
<name>A0A210QZ94_MIZYE</name>
<keyword evidence="13" id="KW-0449">Lipoprotein</keyword>
<feature type="binding site" evidence="15">
    <location>
        <position position="308"/>
    </location>
    <ligand>
        <name>Zn(2+)</name>
        <dbReference type="ChEBI" id="CHEBI:29105"/>
        <label>2</label>
    </ligand>
</feature>
<feature type="binding site" evidence="15">
    <location>
        <position position="424"/>
    </location>
    <ligand>
        <name>Zn(2+)</name>
        <dbReference type="ChEBI" id="CHEBI:29105"/>
        <label>2</label>
    </ligand>
</feature>
<evidence type="ECO:0000256" key="9">
    <source>
        <dbReference type="ARBA" id="ARBA00022833"/>
    </source>
</evidence>
<dbReference type="STRING" id="6573.A0A210QZ94"/>
<dbReference type="InterPro" id="IPR018299">
    <property type="entry name" value="Alkaline_phosphatase_AS"/>
</dbReference>
<evidence type="ECO:0000256" key="17">
    <source>
        <dbReference type="RuleBase" id="RU003947"/>
    </source>
</evidence>
<comment type="cofactor">
    <cofactor evidence="15">
        <name>Zn(2+)</name>
        <dbReference type="ChEBI" id="CHEBI:29105"/>
    </cofactor>
    <text evidence="15">Binds 2 Zn(2+) ions.</text>
</comment>
<accession>A0A210QZ94</accession>
<evidence type="ECO:0000256" key="3">
    <source>
        <dbReference type="ARBA" id="ARBA00012647"/>
    </source>
</evidence>
<dbReference type="PANTHER" id="PTHR11596">
    <property type="entry name" value="ALKALINE PHOSPHATASE"/>
    <property type="match status" value="1"/>
</dbReference>
<comment type="catalytic activity">
    <reaction evidence="17">
        <text>a phosphate monoester + H2O = an alcohol + phosphate</text>
        <dbReference type="Rhea" id="RHEA:15017"/>
        <dbReference type="ChEBI" id="CHEBI:15377"/>
        <dbReference type="ChEBI" id="CHEBI:30879"/>
        <dbReference type="ChEBI" id="CHEBI:43474"/>
        <dbReference type="ChEBI" id="CHEBI:67140"/>
        <dbReference type="EC" id="3.1.3.1"/>
    </reaction>
</comment>
<dbReference type="FunFam" id="3.40.720.10:FF:000008">
    <property type="entry name" value="Alkaline phosphatase"/>
    <property type="match status" value="1"/>
</dbReference>
<sequence length="502" mass="55765">MARDLLAEELKIKRNNNLAKNIILFIGDGMSMPTITAARILKGQRNNQSGEETVLAWEEFPNMALSKTYGSNKQIPDSAATATAILCGVKANWYTFGVRDTVIKNNCSSQQGQAVESILDHFQKDGRATGVISTARLTHATPAASYAHTANRGWEGDVKMKGIEGDCKDIAYQFVHENPNIRVAMGGGRRFFLPNDTNDPETNSVDPNQRQDQRNLIEDWKRIQSAEGRRHSYAWNKQQFDAIDPATTDYLLGLFEPGHMQYNYQRDSGPNGEPSLTEMVSKAIRILSRHNRGFFLLVEGARIDHAHHDGLANIALDETISLESAVREAARLTDESDTLIITTADHSHVFTMGGYPKRGNDILGYSDPIADEVPLDGIPYATLAYSNGPGYRWGNRSEFNDSKADTRDMQFLAEAAVPFEYETHGGDDVPIYSRGPMSHLLNGVKEEHYIAHFMQYAACVGFYKGNCDRVVINECTNTGSDLKLPLLPFLISLSMAMYVVLS</sequence>
<dbReference type="GO" id="GO:0046872">
    <property type="term" value="F:metal ion binding"/>
    <property type="evidence" value="ECO:0007669"/>
    <property type="project" value="UniProtKB-KW"/>
</dbReference>
<dbReference type="Gene3D" id="3.40.720.10">
    <property type="entry name" value="Alkaline Phosphatase, subunit A"/>
    <property type="match status" value="1"/>
</dbReference>
<evidence type="ECO:0000256" key="16">
    <source>
        <dbReference type="RuleBase" id="RU003946"/>
    </source>
</evidence>
<keyword evidence="5" id="KW-0597">Phosphoprotein</keyword>
<keyword evidence="9 15" id="KW-0862">Zinc</keyword>
<feature type="binding site" evidence="15">
    <location>
        <position position="28"/>
    </location>
    <ligand>
        <name>Mg(2+)</name>
        <dbReference type="ChEBI" id="CHEBI:18420"/>
    </ligand>
</feature>
<evidence type="ECO:0000256" key="10">
    <source>
        <dbReference type="ARBA" id="ARBA00022842"/>
    </source>
</evidence>
<keyword evidence="8 17" id="KW-0378">Hydrolase</keyword>
<feature type="binding site" evidence="15">
    <location>
        <position position="345"/>
    </location>
    <ligand>
        <name>Zn(2+)</name>
        <dbReference type="ChEBI" id="CHEBI:29105"/>
        <label>2</label>
    </ligand>
</feature>
<keyword evidence="10 15" id="KW-0460">Magnesium</keyword>
<dbReference type="AlphaFoldDB" id="A0A210QZ94"/>
<feature type="binding site" evidence="15">
    <location>
        <position position="139"/>
    </location>
    <ligand>
        <name>Mg(2+)</name>
        <dbReference type="ChEBI" id="CHEBI:18420"/>
    </ligand>
</feature>
<dbReference type="Proteomes" id="UP000242188">
    <property type="component" value="Unassembled WGS sequence"/>
</dbReference>
<dbReference type="CDD" id="cd16012">
    <property type="entry name" value="ALP"/>
    <property type="match status" value="1"/>
</dbReference>
<evidence type="ECO:0000256" key="14">
    <source>
        <dbReference type="PIRSR" id="PIRSR601952-1"/>
    </source>
</evidence>
<comment type="cofactor">
    <cofactor evidence="15">
        <name>Mg(2+)</name>
        <dbReference type="ChEBI" id="CHEBI:18420"/>
    </cofactor>
    <text evidence="15">Binds 1 Mg(2+) ion.</text>
</comment>
<keyword evidence="4" id="KW-1003">Cell membrane</keyword>
<keyword evidence="19" id="KW-1185">Reference proteome</keyword>
<dbReference type="Pfam" id="PF00245">
    <property type="entry name" value="Alk_phosphatase"/>
    <property type="match status" value="1"/>
</dbReference>
<dbReference type="InterPro" id="IPR017850">
    <property type="entry name" value="Alkaline_phosphatase_core_sf"/>
</dbReference>
<dbReference type="GO" id="GO:0005886">
    <property type="term" value="C:plasma membrane"/>
    <property type="evidence" value="ECO:0007669"/>
    <property type="project" value="UniProtKB-SubCell"/>
</dbReference>
<keyword evidence="12" id="KW-0325">Glycoprotein</keyword>
<evidence type="ECO:0000256" key="13">
    <source>
        <dbReference type="ARBA" id="ARBA00023288"/>
    </source>
</evidence>
<protein>
    <recommendedName>
        <fullName evidence="3 17">Alkaline phosphatase</fullName>
        <ecNumber evidence="3 17">3.1.3.1</ecNumber>
    </recommendedName>
</protein>
<evidence type="ECO:0000256" key="6">
    <source>
        <dbReference type="ARBA" id="ARBA00022622"/>
    </source>
</evidence>
<feature type="active site" description="Phosphoserine intermediate" evidence="14">
    <location>
        <position position="78"/>
    </location>
</feature>
<dbReference type="PROSITE" id="PS00123">
    <property type="entry name" value="ALKALINE_PHOSPHATASE"/>
    <property type="match status" value="1"/>
</dbReference>
<dbReference type="EMBL" id="NEDP02001165">
    <property type="protein sequence ID" value="OWF54076.1"/>
    <property type="molecule type" value="Genomic_DNA"/>
</dbReference>
<evidence type="ECO:0000256" key="8">
    <source>
        <dbReference type="ARBA" id="ARBA00022801"/>
    </source>
</evidence>
<evidence type="ECO:0000313" key="19">
    <source>
        <dbReference type="Proteomes" id="UP000242188"/>
    </source>
</evidence>
<dbReference type="InterPro" id="IPR001952">
    <property type="entry name" value="Alkaline_phosphatase"/>
</dbReference>
<evidence type="ECO:0000256" key="1">
    <source>
        <dbReference type="ARBA" id="ARBA00004609"/>
    </source>
</evidence>
<gene>
    <name evidence="18" type="ORF">KP79_PYT15239</name>
</gene>
<feature type="binding site" evidence="15">
    <location>
        <position position="304"/>
    </location>
    <ligand>
        <name>Zn(2+)</name>
        <dbReference type="ChEBI" id="CHEBI:29105"/>
        <label>2</label>
    </ligand>
</feature>
<feature type="binding site" evidence="15">
    <location>
        <position position="141"/>
    </location>
    <ligand>
        <name>Mg(2+)</name>
        <dbReference type="ChEBI" id="CHEBI:18420"/>
    </ligand>
</feature>
<comment type="caution">
    <text evidence="18">The sequence shown here is derived from an EMBL/GenBank/DDBJ whole genome shotgun (WGS) entry which is preliminary data.</text>
</comment>
<keyword evidence="11" id="KW-0472">Membrane</keyword>
<dbReference type="GO" id="GO:0004035">
    <property type="term" value="F:alkaline phosphatase activity"/>
    <property type="evidence" value="ECO:0007669"/>
    <property type="project" value="UniProtKB-EC"/>
</dbReference>
<keyword evidence="7 15" id="KW-0479">Metal-binding</keyword>
<evidence type="ECO:0000313" key="18">
    <source>
        <dbReference type="EMBL" id="OWF54076.1"/>
    </source>
</evidence>
<dbReference type="EC" id="3.1.3.1" evidence="3 17"/>
<reference evidence="18 19" key="1">
    <citation type="journal article" date="2017" name="Nat. Ecol. Evol.">
        <title>Scallop genome provides insights into evolution of bilaterian karyotype and development.</title>
        <authorList>
            <person name="Wang S."/>
            <person name="Zhang J."/>
            <person name="Jiao W."/>
            <person name="Li J."/>
            <person name="Xun X."/>
            <person name="Sun Y."/>
            <person name="Guo X."/>
            <person name="Huan P."/>
            <person name="Dong B."/>
            <person name="Zhang L."/>
            <person name="Hu X."/>
            <person name="Sun X."/>
            <person name="Wang J."/>
            <person name="Zhao C."/>
            <person name="Wang Y."/>
            <person name="Wang D."/>
            <person name="Huang X."/>
            <person name="Wang R."/>
            <person name="Lv J."/>
            <person name="Li Y."/>
            <person name="Zhang Z."/>
            <person name="Liu B."/>
            <person name="Lu W."/>
            <person name="Hui Y."/>
            <person name="Liang J."/>
            <person name="Zhou Z."/>
            <person name="Hou R."/>
            <person name="Li X."/>
            <person name="Liu Y."/>
            <person name="Li H."/>
            <person name="Ning X."/>
            <person name="Lin Y."/>
            <person name="Zhao L."/>
            <person name="Xing Q."/>
            <person name="Dou J."/>
            <person name="Li Y."/>
            <person name="Mao J."/>
            <person name="Guo H."/>
            <person name="Dou H."/>
            <person name="Li T."/>
            <person name="Mu C."/>
            <person name="Jiang W."/>
            <person name="Fu Q."/>
            <person name="Fu X."/>
            <person name="Miao Y."/>
            <person name="Liu J."/>
            <person name="Yu Q."/>
            <person name="Li R."/>
            <person name="Liao H."/>
            <person name="Li X."/>
            <person name="Kong Y."/>
            <person name="Jiang Z."/>
            <person name="Chourrout D."/>
            <person name="Li R."/>
            <person name="Bao Z."/>
        </authorList>
    </citation>
    <scope>NUCLEOTIDE SEQUENCE [LARGE SCALE GENOMIC DNA]</scope>
    <source>
        <strain evidence="18 19">PY_sf001</strain>
    </source>
</reference>
<proteinExistence type="inferred from homology"/>
<dbReference type="GO" id="GO:0098552">
    <property type="term" value="C:side of membrane"/>
    <property type="evidence" value="ECO:0007669"/>
    <property type="project" value="UniProtKB-KW"/>
</dbReference>
<evidence type="ECO:0000256" key="11">
    <source>
        <dbReference type="ARBA" id="ARBA00023136"/>
    </source>
</evidence>
<evidence type="ECO:0000256" key="15">
    <source>
        <dbReference type="PIRSR" id="PIRSR601952-2"/>
    </source>
</evidence>
<evidence type="ECO:0000256" key="4">
    <source>
        <dbReference type="ARBA" id="ARBA00022475"/>
    </source>
</evidence>
<comment type="similarity">
    <text evidence="2 16">Belongs to the alkaline phosphatase family.</text>
</comment>
<dbReference type="PANTHER" id="PTHR11596:SF5">
    <property type="entry name" value="ALKALINE PHOSPHATASE"/>
    <property type="match status" value="1"/>
</dbReference>
<feature type="binding site" evidence="15">
    <location>
        <position position="346"/>
    </location>
    <ligand>
        <name>Zn(2+)</name>
        <dbReference type="ChEBI" id="CHEBI:29105"/>
        <label>2</label>
    </ligand>
</feature>
<dbReference type="SUPFAM" id="SSF53649">
    <property type="entry name" value="Alkaline phosphatase-like"/>
    <property type="match status" value="1"/>
</dbReference>
<comment type="subcellular location">
    <subcellularLocation>
        <location evidence="1">Cell membrane</location>
        <topology evidence="1">Lipid-anchor</topology>
        <topology evidence="1">GPI-anchor</topology>
    </subcellularLocation>
</comment>
<evidence type="ECO:0000256" key="2">
    <source>
        <dbReference type="ARBA" id="ARBA00005984"/>
    </source>
</evidence>
<evidence type="ECO:0000256" key="12">
    <source>
        <dbReference type="ARBA" id="ARBA00023180"/>
    </source>
</evidence>
<feature type="binding site" evidence="15">
    <location>
        <position position="299"/>
    </location>
    <ligand>
        <name>Mg(2+)</name>
        <dbReference type="ChEBI" id="CHEBI:18420"/>
    </ligand>
</feature>
<organism evidence="18 19">
    <name type="scientific">Mizuhopecten yessoensis</name>
    <name type="common">Japanese scallop</name>
    <name type="synonym">Patinopecten yessoensis</name>
    <dbReference type="NCBI Taxonomy" id="6573"/>
    <lineage>
        <taxon>Eukaryota</taxon>
        <taxon>Metazoa</taxon>
        <taxon>Spiralia</taxon>
        <taxon>Lophotrochozoa</taxon>
        <taxon>Mollusca</taxon>
        <taxon>Bivalvia</taxon>
        <taxon>Autobranchia</taxon>
        <taxon>Pteriomorphia</taxon>
        <taxon>Pectinida</taxon>
        <taxon>Pectinoidea</taxon>
        <taxon>Pectinidae</taxon>
        <taxon>Mizuhopecten</taxon>
    </lineage>
</organism>
<dbReference type="PRINTS" id="PR00113">
    <property type="entry name" value="ALKPHPHTASE"/>
</dbReference>
<dbReference type="SMART" id="SM00098">
    <property type="entry name" value="alkPPc"/>
    <property type="match status" value="1"/>
</dbReference>
<evidence type="ECO:0000256" key="7">
    <source>
        <dbReference type="ARBA" id="ARBA00022723"/>
    </source>
</evidence>
<dbReference type="OrthoDB" id="5818554at2759"/>
<evidence type="ECO:0000256" key="5">
    <source>
        <dbReference type="ARBA" id="ARBA00022553"/>
    </source>
</evidence>
<keyword evidence="6" id="KW-0336">GPI-anchor</keyword>